<evidence type="ECO:0000313" key="1">
    <source>
        <dbReference type="EMBL" id="MBB4054005.1"/>
    </source>
</evidence>
<dbReference type="EMBL" id="JACIEW010000015">
    <property type="protein sequence ID" value="MBB4054005.1"/>
    <property type="molecule type" value="Genomic_DNA"/>
</dbReference>
<dbReference type="AlphaFoldDB" id="A0A7W6IQJ2"/>
<dbReference type="Gene3D" id="2.70.98.10">
    <property type="match status" value="1"/>
</dbReference>
<keyword evidence="2" id="KW-1185">Reference proteome</keyword>
<reference evidence="1 2" key="1">
    <citation type="submission" date="2020-08" db="EMBL/GenBank/DDBJ databases">
        <title>Genomic Encyclopedia of Type Strains, Phase IV (KMG-IV): sequencing the most valuable type-strain genomes for metagenomic binning, comparative biology and taxonomic classification.</title>
        <authorList>
            <person name="Goeker M."/>
        </authorList>
    </citation>
    <scope>NUCLEOTIDE SEQUENCE [LARGE SCALE GENOMIC DNA]</scope>
    <source>
        <strain evidence="1 2">DSM 23447</strain>
    </source>
</reference>
<dbReference type="InterPro" id="IPR014718">
    <property type="entry name" value="GH-type_carb-bd"/>
</dbReference>
<accession>A0A7W6IQJ2</accession>
<evidence type="ECO:0008006" key="3">
    <source>
        <dbReference type="Google" id="ProtNLM"/>
    </source>
</evidence>
<dbReference type="RefSeq" id="WP_183312750.1">
    <property type="nucleotide sequence ID" value="NZ_JACIEW010000015.1"/>
</dbReference>
<name>A0A7W6IQJ2_9HYPH</name>
<dbReference type="Proteomes" id="UP000547011">
    <property type="component" value="Unassembled WGS sequence"/>
</dbReference>
<organism evidence="1 2">
    <name type="scientific">Devosia subaequoris</name>
    <dbReference type="NCBI Taxonomy" id="395930"/>
    <lineage>
        <taxon>Bacteria</taxon>
        <taxon>Pseudomonadati</taxon>
        <taxon>Pseudomonadota</taxon>
        <taxon>Alphaproteobacteria</taxon>
        <taxon>Hyphomicrobiales</taxon>
        <taxon>Devosiaceae</taxon>
        <taxon>Devosia</taxon>
    </lineage>
</organism>
<comment type="caution">
    <text evidence="1">The sequence shown here is derived from an EMBL/GenBank/DDBJ whole genome shotgun (WGS) entry which is preliminary data.</text>
</comment>
<gene>
    <name evidence="1" type="ORF">GGR20_003677</name>
</gene>
<sequence length="352" mass="37700">MPGDAGNSRALVWSHGSFAVEALGGMIGKGAFLMADGKQVSPFFVAPWWDEDGLESYDGLTRGLRGEWPCVPFGYPMPRESFTSRWQTVMDDADNHSDVHGYGSNHDWDFAEQGDPSLVSMSIDYPEDHDVARLRRTLRGMPGEARIALELEITARRPCRTPVALHGCFALPQGVGGAELAVGQFGGGLTFPGVIEPGAALFAKDHEFTDLQSVPTLDGGVVNAANLPLAGSAEELLQLNGVDGTVDLINRVQGYRMSLSWDSTLLPSLVLWYSNRGRRGAPWLGRTLCIGIEPSATTFGLSPRTSAQDNPIADGGTSTALDLAPDTPVTIQYSVAVAPLPLTAAPPRRDLR</sequence>
<evidence type="ECO:0000313" key="2">
    <source>
        <dbReference type="Proteomes" id="UP000547011"/>
    </source>
</evidence>
<proteinExistence type="predicted"/>
<dbReference type="GO" id="GO:0030246">
    <property type="term" value="F:carbohydrate binding"/>
    <property type="evidence" value="ECO:0007669"/>
    <property type="project" value="InterPro"/>
</dbReference>
<protein>
    <recommendedName>
        <fullName evidence="3">Aldose 1-epimerase</fullName>
    </recommendedName>
</protein>